<organism evidence="2 3">
    <name type="scientific">Natronoarchaeum mannanilyticum</name>
    <dbReference type="NCBI Taxonomy" id="926360"/>
    <lineage>
        <taxon>Archaea</taxon>
        <taxon>Methanobacteriati</taxon>
        <taxon>Methanobacteriota</taxon>
        <taxon>Stenosarchaea group</taxon>
        <taxon>Halobacteria</taxon>
        <taxon>Halobacteriales</taxon>
        <taxon>Natronoarchaeaceae</taxon>
    </lineage>
</organism>
<feature type="transmembrane region" description="Helical" evidence="1">
    <location>
        <begin position="238"/>
        <end position="259"/>
    </location>
</feature>
<protein>
    <submittedName>
        <fullName evidence="2">Uncharacterized protein</fullName>
    </submittedName>
</protein>
<comment type="caution">
    <text evidence="2">The sequence shown here is derived from an EMBL/GenBank/DDBJ whole genome shotgun (WGS) entry which is preliminary data.</text>
</comment>
<feature type="transmembrane region" description="Helical" evidence="1">
    <location>
        <begin position="207"/>
        <end position="226"/>
    </location>
</feature>
<evidence type="ECO:0000313" key="2">
    <source>
        <dbReference type="EMBL" id="GAA0680241.1"/>
    </source>
</evidence>
<dbReference type="AlphaFoldDB" id="A0AAV3TCF3"/>
<feature type="transmembrane region" description="Helical" evidence="1">
    <location>
        <begin position="303"/>
        <end position="326"/>
    </location>
</feature>
<dbReference type="EMBL" id="BAAADV010000007">
    <property type="protein sequence ID" value="GAA0680241.1"/>
    <property type="molecule type" value="Genomic_DNA"/>
</dbReference>
<feature type="transmembrane region" description="Helical" evidence="1">
    <location>
        <begin position="163"/>
        <end position="187"/>
    </location>
</feature>
<dbReference type="RefSeq" id="WP_343775042.1">
    <property type="nucleotide sequence ID" value="NZ_BAAADV010000007.1"/>
</dbReference>
<reference evidence="2 3" key="1">
    <citation type="journal article" date="2019" name="Int. J. Syst. Evol. Microbiol.">
        <title>The Global Catalogue of Microorganisms (GCM) 10K type strain sequencing project: providing services to taxonomists for standard genome sequencing and annotation.</title>
        <authorList>
            <consortium name="The Broad Institute Genomics Platform"/>
            <consortium name="The Broad Institute Genome Sequencing Center for Infectious Disease"/>
            <person name="Wu L."/>
            <person name="Ma J."/>
        </authorList>
    </citation>
    <scope>NUCLEOTIDE SEQUENCE [LARGE SCALE GENOMIC DNA]</scope>
    <source>
        <strain evidence="2 3">JCM 16328</strain>
    </source>
</reference>
<feature type="transmembrane region" description="Helical" evidence="1">
    <location>
        <begin position="93"/>
        <end position="112"/>
    </location>
</feature>
<dbReference type="Proteomes" id="UP001500420">
    <property type="component" value="Unassembled WGS sequence"/>
</dbReference>
<name>A0AAV3TCF3_9EURY</name>
<feature type="transmembrane region" description="Helical" evidence="1">
    <location>
        <begin position="332"/>
        <end position="351"/>
    </location>
</feature>
<sequence length="384" mass="39606">MNPQSLHRSVDAERGPGLREYGSVFLVLLASRLLGEFVADGFEATRELLSDALDPQLVGAVVYAALGLAVLGAAYAARRRLRPTRAAPERHELFTLAGATAMLLLFGAYLLHGAVDLPAFPGDVVPSLLAGGVTAGAGLLYARSRDIDLRIEAPKRDALPATGLTILVGALAGLGWILALEIGGNPVFRPAFAGVFGPEPQLRVGELFWNAVLPNLFVGVGLGVLYNGAVQEGLRERVGAAGAAAAVTTLIGVTAWGSGEFARVADAPPTILTAAVVVLLGVLGASIAVRGTRFLQRTRDADAAPIVTASASALVVAVALMAVSALRWYPPGFVASGASYAVVGATAAVGYERSRSLWVPALSFAAYLFVVDPDVALHVSRALG</sequence>
<proteinExistence type="predicted"/>
<feature type="transmembrane region" description="Helical" evidence="1">
    <location>
        <begin position="124"/>
        <end position="142"/>
    </location>
</feature>
<keyword evidence="1" id="KW-1133">Transmembrane helix</keyword>
<keyword evidence="1" id="KW-0472">Membrane</keyword>
<accession>A0AAV3TCF3</accession>
<feature type="transmembrane region" description="Helical" evidence="1">
    <location>
        <begin position="58"/>
        <end position="77"/>
    </location>
</feature>
<evidence type="ECO:0000313" key="3">
    <source>
        <dbReference type="Proteomes" id="UP001500420"/>
    </source>
</evidence>
<keyword evidence="3" id="KW-1185">Reference proteome</keyword>
<feature type="transmembrane region" description="Helical" evidence="1">
    <location>
        <begin position="271"/>
        <end position="291"/>
    </location>
</feature>
<gene>
    <name evidence="2" type="ORF">GCM10009020_31250</name>
</gene>
<keyword evidence="1" id="KW-0812">Transmembrane</keyword>
<evidence type="ECO:0000256" key="1">
    <source>
        <dbReference type="SAM" id="Phobius"/>
    </source>
</evidence>